<evidence type="ECO:0000313" key="2">
    <source>
        <dbReference type="Proteomes" id="UP001458880"/>
    </source>
</evidence>
<dbReference type="AlphaFoldDB" id="A0AAW1HSF3"/>
<evidence type="ECO:0000313" key="1">
    <source>
        <dbReference type="EMBL" id="KAK9679355.1"/>
    </source>
</evidence>
<dbReference type="EMBL" id="JASPKY010001038">
    <property type="protein sequence ID" value="KAK9679355.1"/>
    <property type="molecule type" value="Genomic_DNA"/>
</dbReference>
<comment type="caution">
    <text evidence="1">The sequence shown here is derived from an EMBL/GenBank/DDBJ whole genome shotgun (WGS) entry which is preliminary data.</text>
</comment>
<protein>
    <submittedName>
        <fullName evidence="1">Uncharacterized protein</fullName>
    </submittedName>
</protein>
<proteinExistence type="predicted"/>
<keyword evidence="2" id="KW-1185">Reference proteome</keyword>
<accession>A0AAW1HSF3</accession>
<sequence>MFESNGTPIHKMRQLFTIVRHQEHITNYLCIIDWKTQQFLYKDEKLIPIFDKTINYAPYIRYLRISPEVDRNVLYKCWCEVKMFTFDEPQVCNAGLLKSVNEFRVSGANRNTECG</sequence>
<reference evidence="1 2" key="1">
    <citation type="journal article" date="2024" name="BMC Genomics">
        <title>De novo assembly and annotation of Popillia japonica's genome with initial clues to its potential as an invasive pest.</title>
        <authorList>
            <person name="Cucini C."/>
            <person name="Boschi S."/>
            <person name="Funari R."/>
            <person name="Cardaioli E."/>
            <person name="Iannotti N."/>
            <person name="Marturano G."/>
            <person name="Paoli F."/>
            <person name="Bruttini M."/>
            <person name="Carapelli A."/>
            <person name="Frati F."/>
            <person name="Nardi F."/>
        </authorList>
    </citation>
    <scope>NUCLEOTIDE SEQUENCE [LARGE SCALE GENOMIC DNA]</scope>
    <source>
        <strain evidence="1">DMR45628</strain>
    </source>
</reference>
<organism evidence="1 2">
    <name type="scientific">Popillia japonica</name>
    <name type="common">Japanese beetle</name>
    <dbReference type="NCBI Taxonomy" id="7064"/>
    <lineage>
        <taxon>Eukaryota</taxon>
        <taxon>Metazoa</taxon>
        <taxon>Ecdysozoa</taxon>
        <taxon>Arthropoda</taxon>
        <taxon>Hexapoda</taxon>
        <taxon>Insecta</taxon>
        <taxon>Pterygota</taxon>
        <taxon>Neoptera</taxon>
        <taxon>Endopterygota</taxon>
        <taxon>Coleoptera</taxon>
        <taxon>Polyphaga</taxon>
        <taxon>Scarabaeiformia</taxon>
        <taxon>Scarabaeidae</taxon>
        <taxon>Rutelinae</taxon>
        <taxon>Popillia</taxon>
    </lineage>
</organism>
<gene>
    <name evidence="1" type="ORF">QE152_g40092</name>
</gene>
<dbReference type="Proteomes" id="UP001458880">
    <property type="component" value="Unassembled WGS sequence"/>
</dbReference>
<name>A0AAW1HSF3_POPJA</name>